<keyword evidence="2" id="KW-0812">Transmembrane</keyword>
<dbReference type="AlphaFoldDB" id="A0AA39MY80"/>
<name>A0AA39MY80_ARMTA</name>
<gene>
    <name evidence="3" type="ORF">EV420DRAFT_1482467</name>
</gene>
<reference evidence="3" key="1">
    <citation type="submission" date="2023-06" db="EMBL/GenBank/DDBJ databases">
        <authorList>
            <consortium name="Lawrence Berkeley National Laboratory"/>
            <person name="Ahrendt S."/>
            <person name="Sahu N."/>
            <person name="Indic B."/>
            <person name="Wong-Bajracharya J."/>
            <person name="Merenyi Z."/>
            <person name="Ke H.-M."/>
            <person name="Monk M."/>
            <person name="Kocsube S."/>
            <person name="Drula E."/>
            <person name="Lipzen A."/>
            <person name="Balint B."/>
            <person name="Henrissat B."/>
            <person name="Andreopoulos B."/>
            <person name="Martin F.M."/>
            <person name="Harder C.B."/>
            <person name="Rigling D."/>
            <person name="Ford K.L."/>
            <person name="Foster G.D."/>
            <person name="Pangilinan J."/>
            <person name="Papanicolaou A."/>
            <person name="Barry K."/>
            <person name="LaButti K."/>
            <person name="Viragh M."/>
            <person name="Koriabine M."/>
            <person name="Yan M."/>
            <person name="Riley R."/>
            <person name="Champramary S."/>
            <person name="Plett K.L."/>
            <person name="Tsai I.J."/>
            <person name="Slot J."/>
            <person name="Sipos G."/>
            <person name="Plett J."/>
            <person name="Nagy L.G."/>
            <person name="Grigoriev I.V."/>
        </authorList>
    </citation>
    <scope>NUCLEOTIDE SEQUENCE</scope>
    <source>
        <strain evidence="3">CCBAS 213</strain>
    </source>
</reference>
<feature type="compositionally biased region" description="Basic and acidic residues" evidence="1">
    <location>
        <begin position="1"/>
        <end position="20"/>
    </location>
</feature>
<accession>A0AA39MY80</accession>
<sequence length="185" mass="21285">MSDTQGEERDVKQRPESKHEEEEDETSQAQPRSSSVKRIAFFIFVGFLFWLAYTARQRHLARKSKVVYATRSAHVLGGVQVQAGCEPYRHGDIERRWDEDQRGKSNGYLEDYAYTDAGEEEEKEEVKAECAGDGEGCEEEVRSVRWLIPSCHFSILPNNMNMLLVHFTRRPILLDFRAPSIAITT</sequence>
<proteinExistence type="predicted"/>
<evidence type="ECO:0000256" key="2">
    <source>
        <dbReference type="SAM" id="Phobius"/>
    </source>
</evidence>
<keyword evidence="2" id="KW-0472">Membrane</keyword>
<keyword evidence="2" id="KW-1133">Transmembrane helix</keyword>
<evidence type="ECO:0000313" key="3">
    <source>
        <dbReference type="EMBL" id="KAK0451351.1"/>
    </source>
</evidence>
<organism evidence="3 4">
    <name type="scientific">Armillaria tabescens</name>
    <name type="common">Ringless honey mushroom</name>
    <name type="synonym">Agaricus tabescens</name>
    <dbReference type="NCBI Taxonomy" id="1929756"/>
    <lineage>
        <taxon>Eukaryota</taxon>
        <taxon>Fungi</taxon>
        <taxon>Dikarya</taxon>
        <taxon>Basidiomycota</taxon>
        <taxon>Agaricomycotina</taxon>
        <taxon>Agaricomycetes</taxon>
        <taxon>Agaricomycetidae</taxon>
        <taxon>Agaricales</taxon>
        <taxon>Marasmiineae</taxon>
        <taxon>Physalacriaceae</taxon>
        <taxon>Desarmillaria</taxon>
    </lineage>
</organism>
<comment type="caution">
    <text evidence="3">The sequence shown here is derived from an EMBL/GenBank/DDBJ whole genome shotgun (WGS) entry which is preliminary data.</text>
</comment>
<evidence type="ECO:0000313" key="4">
    <source>
        <dbReference type="Proteomes" id="UP001175211"/>
    </source>
</evidence>
<evidence type="ECO:0000256" key="1">
    <source>
        <dbReference type="SAM" id="MobiDB-lite"/>
    </source>
</evidence>
<dbReference type="EMBL" id="JAUEPS010000033">
    <property type="protein sequence ID" value="KAK0451351.1"/>
    <property type="molecule type" value="Genomic_DNA"/>
</dbReference>
<dbReference type="RefSeq" id="XP_060327688.1">
    <property type="nucleotide sequence ID" value="XM_060469902.1"/>
</dbReference>
<dbReference type="Proteomes" id="UP001175211">
    <property type="component" value="Unassembled WGS sequence"/>
</dbReference>
<protein>
    <submittedName>
        <fullName evidence="3">Uncharacterized protein</fullName>
    </submittedName>
</protein>
<feature type="transmembrane region" description="Helical" evidence="2">
    <location>
        <begin position="39"/>
        <end position="55"/>
    </location>
</feature>
<dbReference type="GeneID" id="85353450"/>
<keyword evidence="4" id="KW-1185">Reference proteome</keyword>
<feature type="region of interest" description="Disordered" evidence="1">
    <location>
        <begin position="1"/>
        <end position="31"/>
    </location>
</feature>